<evidence type="ECO:0000256" key="3">
    <source>
        <dbReference type="ARBA" id="ARBA00022691"/>
    </source>
</evidence>
<proteinExistence type="predicted"/>
<dbReference type="InterPro" id="IPR001214">
    <property type="entry name" value="SET_dom"/>
</dbReference>
<comment type="caution">
    <text evidence="5">The sequence shown here is derived from an EMBL/GenBank/DDBJ whole genome shotgun (WGS) entry which is preliminary data.</text>
</comment>
<reference evidence="5" key="1">
    <citation type="journal article" date="2023" name="Insect Mol. Biol.">
        <title>Genome sequencing provides insights into the evolution of gene families encoding plant cell wall-degrading enzymes in longhorned beetles.</title>
        <authorList>
            <person name="Shin N.R."/>
            <person name="Okamura Y."/>
            <person name="Kirsch R."/>
            <person name="Pauchet Y."/>
        </authorList>
    </citation>
    <scope>NUCLEOTIDE SEQUENCE</scope>
    <source>
        <strain evidence="5">AMC_N1</strain>
    </source>
</reference>
<dbReference type="PANTHER" id="PTHR46165">
    <property type="entry name" value="SET AND MYND DOMAIN-CONTAINING PROTEIN 4"/>
    <property type="match status" value="1"/>
</dbReference>
<evidence type="ECO:0000256" key="2">
    <source>
        <dbReference type="ARBA" id="ARBA00022679"/>
    </source>
</evidence>
<organism evidence="5 6">
    <name type="scientific">Aromia moschata</name>
    <dbReference type="NCBI Taxonomy" id="1265417"/>
    <lineage>
        <taxon>Eukaryota</taxon>
        <taxon>Metazoa</taxon>
        <taxon>Ecdysozoa</taxon>
        <taxon>Arthropoda</taxon>
        <taxon>Hexapoda</taxon>
        <taxon>Insecta</taxon>
        <taxon>Pterygota</taxon>
        <taxon>Neoptera</taxon>
        <taxon>Endopterygota</taxon>
        <taxon>Coleoptera</taxon>
        <taxon>Polyphaga</taxon>
        <taxon>Cucujiformia</taxon>
        <taxon>Chrysomeloidea</taxon>
        <taxon>Cerambycidae</taxon>
        <taxon>Cerambycinae</taxon>
        <taxon>Callichromatini</taxon>
        <taxon>Aromia</taxon>
    </lineage>
</organism>
<dbReference type="Gene3D" id="2.170.270.10">
    <property type="entry name" value="SET domain"/>
    <property type="match status" value="1"/>
</dbReference>
<evidence type="ECO:0000259" key="4">
    <source>
        <dbReference type="Pfam" id="PF00856"/>
    </source>
</evidence>
<evidence type="ECO:0000256" key="1">
    <source>
        <dbReference type="ARBA" id="ARBA00022603"/>
    </source>
</evidence>
<feature type="domain" description="SET" evidence="4">
    <location>
        <begin position="6"/>
        <end position="43"/>
    </location>
</feature>
<evidence type="ECO:0000313" key="6">
    <source>
        <dbReference type="Proteomes" id="UP001162162"/>
    </source>
</evidence>
<dbReference type="InterPro" id="IPR052097">
    <property type="entry name" value="SET-MYND_domain_protein"/>
</dbReference>
<dbReference type="GO" id="GO:0008276">
    <property type="term" value="F:protein methyltransferase activity"/>
    <property type="evidence" value="ECO:0007669"/>
    <property type="project" value="UniProtKB-ARBA"/>
</dbReference>
<dbReference type="GO" id="GO:0005634">
    <property type="term" value="C:nucleus"/>
    <property type="evidence" value="ECO:0007669"/>
    <property type="project" value="TreeGrafter"/>
</dbReference>
<dbReference type="Proteomes" id="UP001162162">
    <property type="component" value="Unassembled WGS sequence"/>
</dbReference>
<dbReference type="InterPro" id="IPR046341">
    <property type="entry name" value="SET_dom_sf"/>
</dbReference>
<keyword evidence="2" id="KW-0808">Transferase</keyword>
<dbReference type="AlphaFoldDB" id="A0AAV8X636"/>
<gene>
    <name evidence="5" type="ORF">NQ318_008508</name>
</gene>
<dbReference type="Pfam" id="PF00856">
    <property type="entry name" value="SET"/>
    <property type="match status" value="1"/>
</dbReference>
<accession>A0AAV8X636</accession>
<dbReference type="GO" id="GO:0008170">
    <property type="term" value="F:N-methyltransferase activity"/>
    <property type="evidence" value="ECO:0007669"/>
    <property type="project" value="UniProtKB-ARBA"/>
</dbReference>
<dbReference type="GO" id="GO:0008757">
    <property type="term" value="F:S-adenosylmethionine-dependent methyltransferase activity"/>
    <property type="evidence" value="ECO:0007669"/>
    <property type="project" value="UniProtKB-ARBA"/>
</dbReference>
<dbReference type="GO" id="GO:0005737">
    <property type="term" value="C:cytoplasm"/>
    <property type="evidence" value="ECO:0007669"/>
    <property type="project" value="TreeGrafter"/>
</dbReference>
<evidence type="ECO:0000313" key="5">
    <source>
        <dbReference type="EMBL" id="KAJ8934185.1"/>
    </source>
</evidence>
<keyword evidence="3" id="KW-0949">S-adenosyl-L-methionine</keyword>
<protein>
    <recommendedName>
        <fullName evidence="4">SET domain-containing protein</fullName>
    </recommendedName>
</protein>
<keyword evidence="6" id="KW-1185">Reference proteome</keyword>
<name>A0AAV8X636_9CUCU</name>
<dbReference type="EMBL" id="JAPWTK010001083">
    <property type="protein sequence ID" value="KAJ8934185.1"/>
    <property type="molecule type" value="Genomic_DNA"/>
</dbReference>
<keyword evidence="1" id="KW-0489">Methyltransferase</keyword>
<dbReference type="PANTHER" id="PTHR46165:SF6">
    <property type="entry name" value="SET AND MYND DOMAIN-CONTAINING PROTEIN 4-LIKE PROTEIN"/>
    <property type="match status" value="1"/>
</dbReference>
<sequence length="136" mass="15976">MLFSSRYNHSCVSNCLLYFCGTKLVMMAVNPIGKGEQCTVTYGWNYWSHDFMDRRLKLQEYCFTCSCKACIGKWPNFADKVYDNIIANYENFTDNDVRMCAELFMVLKQLHSDLGNDTWIERSLSTCFKWQPSYSE</sequence>
<dbReference type="GO" id="GO:0042826">
    <property type="term" value="F:histone deacetylase binding"/>
    <property type="evidence" value="ECO:0007669"/>
    <property type="project" value="TreeGrafter"/>
</dbReference>
<dbReference type="GO" id="GO:0032259">
    <property type="term" value="P:methylation"/>
    <property type="evidence" value="ECO:0007669"/>
    <property type="project" value="UniProtKB-KW"/>
</dbReference>
<dbReference type="SUPFAM" id="SSF82199">
    <property type="entry name" value="SET domain"/>
    <property type="match status" value="1"/>
</dbReference>